<evidence type="ECO:0000313" key="15">
    <source>
        <dbReference type="Proteomes" id="UP000179076"/>
    </source>
</evidence>
<dbReference type="InterPro" id="IPR000788">
    <property type="entry name" value="RNR_lg_C"/>
</dbReference>
<sequence>MPDQTFMNDISRHIWESKYRFRDGAVVHDRTLTDTWHRVANALAAIEPDPAAWEPRFYDALADFKFLPGGRIQAGAGTDRRVTLFNCFVMGTFTDSIDGIFDGLKEGALTMQQGGGVGYDFSTLRPQGSVAHSVGAVASGPVSFMQIWDAMCATLLSTGARRGAMMATLRCDHPDIEAFIEAKQFSNHLSRFNLSVLVTDEFMQAVRADDTWALVFPLADPTQSVDHIVSRRWSGAALPVPCQIVRRVRARQLWEKLMRANYDYAEPGVIFIDRINRLNNLWYREQICATNPCGEIPLPPYGACNLGSINLVRFVHDPLTDAARLEVDRIRAVTEIAVRMMDNVIDLSRFPLERQAEQARGARRIGLGVTGLADALILLGLHYARDAARVLAAEIMATIRDTAYRTSIAIAREKGPFPFFDAQRYLAGEYLRTLPPDVQESIRQHGIRNSHLIAIAPTGTISLLANNVSSGIEPVFDFHYRRHVLDADGRRRDYELTDYACDLWDHLRDGAPLPRTFVSAQQLDPTAHLAMQAAIQPYVDNSISKTINVPVDYPFESFKDIYQRAFDLGLKGCTTFRPNTITGAVLSVSDTAAACCTPDREAD</sequence>
<feature type="domain" description="Ribonucleotide reductase large subunit N-terminal" evidence="12">
    <location>
        <begin position="8"/>
        <end position="81"/>
    </location>
</feature>
<dbReference type="GO" id="GO:0071897">
    <property type="term" value="P:DNA biosynthetic process"/>
    <property type="evidence" value="ECO:0007669"/>
    <property type="project" value="UniProtKB-KW"/>
</dbReference>
<dbReference type="GO" id="GO:0005524">
    <property type="term" value="F:ATP binding"/>
    <property type="evidence" value="ECO:0007669"/>
    <property type="project" value="InterPro"/>
</dbReference>
<dbReference type="Gene3D" id="3.20.70.20">
    <property type="match status" value="1"/>
</dbReference>
<evidence type="ECO:0000256" key="4">
    <source>
        <dbReference type="ARBA" id="ARBA00022634"/>
    </source>
</evidence>
<reference evidence="14 15" key="1">
    <citation type="journal article" date="2016" name="Nat. Commun.">
        <title>Thousands of microbial genomes shed light on interconnected biogeochemical processes in an aquifer system.</title>
        <authorList>
            <person name="Anantharaman K."/>
            <person name="Brown C.T."/>
            <person name="Hug L.A."/>
            <person name="Sharon I."/>
            <person name="Castelle C.J."/>
            <person name="Probst A.J."/>
            <person name="Thomas B.C."/>
            <person name="Singh A."/>
            <person name="Wilkins M.J."/>
            <person name="Karaoz U."/>
            <person name="Brodie E.L."/>
            <person name="Williams K.H."/>
            <person name="Hubbard S.S."/>
            <person name="Banfield J.F."/>
        </authorList>
    </citation>
    <scope>NUCLEOTIDE SEQUENCE [LARGE SCALE GENOMIC DNA]</scope>
</reference>
<dbReference type="EC" id="1.17.4.1" evidence="11"/>
<keyword evidence="9 11" id="KW-0170">Cobalt</keyword>
<keyword evidence="7" id="KW-0215">Deoxyribonucleotide synthesis</keyword>
<dbReference type="SUPFAM" id="SSF51998">
    <property type="entry name" value="PFL-like glycyl radical enzymes"/>
    <property type="match status" value="1"/>
</dbReference>
<keyword evidence="8" id="KW-1015">Disulfide bond</keyword>
<dbReference type="EMBL" id="MFSP01000150">
    <property type="protein sequence ID" value="OGI63617.1"/>
    <property type="molecule type" value="Genomic_DNA"/>
</dbReference>
<dbReference type="GO" id="GO:0031419">
    <property type="term" value="F:cobalamin binding"/>
    <property type="evidence" value="ECO:0007669"/>
    <property type="project" value="UniProtKB-KW"/>
</dbReference>
<keyword evidence="6 11" id="KW-0560">Oxidoreductase</keyword>
<dbReference type="Pfam" id="PF02867">
    <property type="entry name" value="Ribonuc_red_lgC"/>
    <property type="match status" value="1"/>
</dbReference>
<dbReference type="GO" id="GO:0004748">
    <property type="term" value="F:ribonucleoside-diphosphate reductase activity, thioredoxin disulfide as acceptor"/>
    <property type="evidence" value="ECO:0007669"/>
    <property type="project" value="UniProtKB-EC"/>
</dbReference>
<proteinExistence type="inferred from homology"/>
<evidence type="ECO:0000256" key="10">
    <source>
        <dbReference type="ARBA" id="ARBA00047754"/>
    </source>
</evidence>
<accession>A0A1F6V1R0</accession>
<evidence type="ECO:0000259" key="13">
    <source>
        <dbReference type="Pfam" id="PF02867"/>
    </source>
</evidence>
<name>A0A1F6V1R0_9PROT</name>
<dbReference type="PANTHER" id="PTHR43371:SF1">
    <property type="entry name" value="RIBONUCLEOSIDE-DIPHOSPHATE REDUCTASE"/>
    <property type="match status" value="1"/>
</dbReference>
<comment type="function">
    <text evidence="11">Catalyzes the reduction of ribonucleotides to deoxyribonucleotides. May function to provide a pool of deoxyribonucleotide precursors for DNA repair during oxygen limitation and/or for immediate growth after restoration of oxygen.</text>
</comment>
<dbReference type="InterPro" id="IPR013344">
    <property type="entry name" value="RNR_NrdJ/NrdZ"/>
</dbReference>
<keyword evidence="4 11" id="KW-0237">DNA synthesis</keyword>
<comment type="catalytic activity">
    <reaction evidence="10 11">
        <text>a 2'-deoxyribonucleoside 5'-diphosphate + [thioredoxin]-disulfide + H2O = a ribonucleoside 5'-diphosphate + [thioredoxin]-dithiol</text>
        <dbReference type="Rhea" id="RHEA:23252"/>
        <dbReference type="Rhea" id="RHEA-COMP:10698"/>
        <dbReference type="Rhea" id="RHEA-COMP:10700"/>
        <dbReference type="ChEBI" id="CHEBI:15377"/>
        <dbReference type="ChEBI" id="CHEBI:29950"/>
        <dbReference type="ChEBI" id="CHEBI:50058"/>
        <dbReference type="ChEBI" id="CHEBI:57930"/>
        <dbReference type="ChEBI" id="CHEBI:73316"/>
        <dbReference type="EC" id="1.17.4.1"/>
    </reaction>
</comment>
<keyword evidence="5 11" id="KW-0547">Nucleotide-binding</keyword>
<comment type="similarity">
    <text evidence="2 11">Belongs to the ribonucleoside diphosphate reductase class-2 family.</text>
</comment>
<protein>
    <recommendedName>
        <fullName evidence="11">Vitamin B12-dependent ribonucleotide reductase</fullName>
        <ecNumber evidence="11">1.17.4.1</ecNumber>
    </recommendedName>
</protein>
<keyword evidence="3 11" id="KW-0846">Cobalamin</keyword>
<dbReference type="Proteomes" id="UP000179076">
    <property type="component" value="Unassembled WGS sequence"/>
</dbReference>
<dbReference type="InterPro" id="IPR050862">
    <property type="entry name" value="RdRp_reductase_class-2"/>
</dbReference>
<dbReference type="AlphaFoldDB" id="A0A1F6V1R0"/>
<evidence type="ECO:0000256" key="3">
    <source>
        <dbReference type="ARBA" id="ARBA00022628"/>
    </source>
</evidence>
<evidence type="ECO:0000256" key="7">
    <source>
        <dbReference type="ARBA" id="ARBA00023116"/>
    </source>
</evidence>
<comment type="caution">
    <text evidence="14">The sequence shown here is derived from an EMBL/GenBank/DDBJ whole genome shotgun (WGS) entry which is preliminary data.</text>
</comment>
<evidence type="ECO:0000259" key="12">
    <source>
        <dbReference type="Pfam" id="PF00317"/>
    </source>
</evidence>
<evidence type="ECO:0000256" key="8">
    <source>
        <dbReference type="ARBA" id="ARBA00023157"/>
    </source>
</evidence>
<evidence type="ECO:0000256" key="11">
    <source>
        <dbReference type="RuleBase" id="RU364064"/>
    </source>
</evidence>
<evidence type="ECO:0000256" key="1">
    <source>
        <dbReference type="ARBA" id="ARBA00001922"/>
    </source>
</evidence>
<evidence type="ECO:0000313" key="14">
    <source>
        <dbReference type="EMBL" id="OGI63617.1"/>
    </source>
</evidence>
<dbReference type="GO" id="GO:0009263">
    <property type="term" value="P:deoxyribonucleotide biosynthetic process"/>
    <property type="evidence" value="ECO:0007669"/>
    <property type="project" value="UniProtKB-KW"/>
</dbReference>
<feature type="domain" description="Ribonucleotide reductase large subunit C-terminal" evidence="13">
    <location>
        <begin position="86"/>
        <end position="575"/>
    </location>
</feature>
<dbReference type="InterPro" id="IPR013509">
    <property type="entry name" value="RNR_lsu_N"/>
</dbReference>
<dbReference type="Pfam" id="PF00317">
    <property type="entry name" value="Ribonuc_red_lgN"/>
    <property type="match status" value="1"/>
</dbReference>
<evidence type="ECO:0000256" key="2">
    <source>
        <dbReference type="ARBA" id="ARBA00007405"/>
    </source>
</evidence>
<dbReference type="PRINTS" id="PR01183">
    <property type="entry name" value="RIBORDTASEM1"/>
</dbReference>
<evidence type="ECO:0000256" key="9">
    <source>
        <dbReference type="ARBA" id="ARBA00023285"/>
    </source>
</evidence>
<gene>
    <name evidence="14" type="ORF">A2W18_14010</name>
</gene>
<dbReference type="NCBIfam" id="TIGR02504">
    <property type="entry name" value="NrdJ_Z"/>
    <property type="match status" value="1"/>
</dbReference>
<comment type="cofactor">
    <cofactor evidence="1 11">
        <name>adenosylcob(III)alamin</name>
        <dbReference type="ChEBI" id="CHEBI:18408"/>
    </cofactor>
</comment>
<organism evidence="14 15">
    <name type="scientific">Candidatus Muproteobacteria bacterium RBG_16_60_9</name>
    <dbReference type="NCBI Taxonomy" id="1817755"/>
    <lineage>
        <taxon>Bacteria</taxon>
        <taxon>Pseudomonadati</taxon>
        <taxon>Pseudomonadota</taxon>
        <taxon>Candidatus Muproteobacteria</taxon>
    </lineage>
</organism>
<dbReference type="CDD" id="cd02888">
    <property type="entry name" value="RNR_II_dimer"/>
    <property type="match status" value="1"/>
</dbReference>
<evidence type="ECO:0000256" key="5">
    <source>
        <dbReference type="ARBA" id="ARBA00022741"/>
    </source>
</evidence>
<evidence type="ECO:0000256" key="6">
    <source>
        <dbReference type="ARBA" id="ARBA00023002"/>
    </source>
</evidence>
<dbReference type="PANTHER" id="PTHR43371">
    <property type="entry name" value="VITAMIN B12-DEPENDENT RIBONUCLEOTIDE REDUCTASE"/>
    <property type="match status" value="1"/>
</dbReference>